<protein>
    <recommendedName>
        <fullName evidence="3">Glutamyl-tRNA amidotransferase</fullName>
    </recommendedName>
</protein>
<evidence type="ECO:0000313" key="2">
    <source>
        <dbReference type="Proteomes" id="UP000178448"/>
    </source>
</evidence>
<dbReference type="InterPro" id="IPR019004">
    <property type="entry name" value="YqeY/Aim41"/>
</dbReference>
<reference evidence="1 2" key="1">
    <citation type="journal article" date="2016" name="Nat. Commun.">
        <title>Thousands of microbial genomes shed light on interconnected biogeochemical processes in an aquifer system.</title>
        <authorList>
            <person name="Anantharaman K."/>
            <person name="Brown C.T."/>
            <person name="Hug L.A."/>
            <person name="Sharon I."/>
            <person name="Castelle C.J."/>
            <person name="Probst A.J."/>
            <person name="Thomas B.C."/>
            <person name="Singh A."/>
            <person name="Wilkins M.J."/>
            <person name="Karaoz U."/>
            <person name="Brodie E.L."/>
            <person name="Williams K.H."/>
            <person name="Hubbard S.S."/>
            <person name="Banfield J.F."/>
        </authorList>
    </citation>
    <scope>NUCLEOTIDE SEQUENCE [LARGE SCALE GENOMIC DNA]</scope>
</reference>
<dbReference type="Pfam" id="PF09424">
    <property type="entry name" value="YqeY"/>
    <property type="match status" value="1"/>
</dbReference>
<dbReference type="PANTHER" id="PTHR28055">
    <property type="entry name" value="ALTERED INHERITANCE OF MITOCHONDRIA PROTEIN 41, MITOCHONDRIAL"/>
    <property type="match status" value="1"/>
</dbReference>
<evidence type="ECO:0008006" key="3">
    <source>
        <dbReference type="Google" id="ProtNLM"/>
    </source>
</evidence>
<dbReference type="EMBL" id="MFJD01000009">
    <property type="protein sequence ID" value="OGG01896.1"/>
    <property type="molecule type" value="Genomic_DNA"/>
</dbReference>
<evidence type="ECO:0000313" key="1">
    <source>
        <dbReference type="EMBL" id="OGG01896.1"/>
    </source>
</evidence>
<name>A0A1F5YP41_9BACT</name>
<dbReference type="InterPro" id="IPR042184">
    <property type="entry name" value="YqeY/Aim41_N"/>
</dbReference>
<dbReference type="Proteomes" id="UP000178448">
    <property type="component" value="Unassembled WGS sequence"/>
</dbReference>
<gene>
    <name evidence="1" type="ORF">A2Z33_01495</name>
</gene>
<sequence>MRIDDIEKDLITAVKSRDRVKSEALRFLISEIRYSGIARYGAGWESDMTAADIAAVIQQQVKRHRESIDAYKSAGRDDLVSKETAELKILTAYQPQQIGDADLKKLLAEVAASGEKNFGLLMKQAMVGLAGKADGARVSAMLREILSGKAGVK</sequence>
<dbReference type="Gene3D" id="1.10.10.410">
    <property type="match status" value="1"/>
</dbReference>
<dbReference type="InterPro" id="IPR003789">
    <property type="entry name" value="Asn/Gln_tRNA_amidoTrase-B-like"/>
</dbReference>
<dbReference type="SUPFAM" id="SSF89095">
    <property type="entry name" value="GatB/YqeY motif"/>
    <property type="match status" value="1"/>
</dbReference>
<dbReference type="PANTHER" id="PTHR28055:SF1">
    <property type="entry name" value="ALTERED INHERITANCE OF MITOCHONDRIA PROTEIN 41, MITOCHONDRIAL"/>
    <property type="match status" value="1"/>
</dbReference>
<dbReference type="GO" id="GO:0016884">
    <property type="term" value="F:carbon-nitrogen ligase activity, with glutamine as amido-N-donor"/>
    <property type="evidence" value="ECO:0007669"/>
    <property type="project" value="InterPro"/>
</dbReference>
<organism evidence="1 2">
    <name type="scientific">Candidatus Gottesmanbacteria bacterium RBG_16_52_11</name>
    <dbReference type="NCBI Taxonomy" id="1798374"/>
    <lineage>
        <taxon>Bacteria</taxon>
        <taxon>Candidatus Gottesmaniibacteriota</taxon>
    </lineage>
</organism>
<accession>A0A1F5YP41</accession>
<comment type="caution">
    <text evidence="1">The sequence shown here is derived from an EMBL/GenBank/DDBJ whole genome shotgun (WGS) entry which is preliminary data.</text>
</comment>
<dbReference type="InterPro" id="IPR023168">
    <property type="entry name" value="GatB_Yqey_C_2"/>
</dbReference>
<dbReference type="AlphaFoldDB" id="A0A1F5YP41"/>
<dbReference type="STRING" id="1798374.A2Z33_01495"/>
<proteinExistence type="predicted"/>
<dbReference type="Gene3D" id="1.10.1510.10">
    <property type="entry name" value="Uncharacterised protein YqeY/AIM41 PF09424, N-terminal domain"/>
    <property type="match status" value="1"/>
</dbReference>